<sequence>EKRLYYCNFDNWNDQCFTSMISTQTGQVTLGNNPPILPSSDVTSITTNTNSDELCQLPYRTALDSTFDMYFCHRIGPRPFYCPTQSGKNGTCNLGRFAYVPMSVTQDITSYELAVQYGIIGIQRLSYYYYFTNPESDASITVQLETKGGNRSIIDIVTSHQQFYNGWIRHEQTFTSAVPAYKLFYIHIIQYLDLEISTTETTPTMATETTSTLTIETTPTLTTETTSTLITETTPTLTIETTPIVTTETTSTLITKTTPTLTTETTPTLTIETTPIVTTEATSTLITETTPTLTIETTPTFTTETTSTLITETTPTLTIETTPIVTTETTSTLITETTPTLTIETTPIVTTETTSTLITETTPTLTIETTPIVTTETTPTLTIETTLTFTTETTSTLITETTPTLTIETTPTFTTETTSTLITVEMTNPTLPTGFNWLNAYYEYSMIVNGYGKALTVGIDSQDEITIQSFTASARFNDDLQLSITGLSSGSIKYQQNVTLQVNSISMVALDLFDVDTIIFNAYGGQAHSSVSGSDTHFQIYNFT</sequence>
<dbReference type="EMBL" id="CAJNOK010020097">
    <property type="protein sequence ID" value="CAF1311016.1"/>
    <property type="molecule type" value="Genomic_DNA"/>
</dbReference>
<dbReference type="EMBL" id="CAJOBA010041682">
    <property type="protein sequence ID" value="CAF4118855.1"/>
    <property type="molecule type" value="Genomic_DNA"/>
</dbReference>
<evidence type="ECO:0000313" key="1">
    <source>
        <dbReference type="EMBL" id="CAF1311016.1"/>
    </source>
</evidence>
<dbReference type="Proteomes" id="UP000677228">
    <property type="component" value="Unassembled WGS sequence"/>
</dbReference>
<feature type="non-terminal residue" evidence="1">
    <location>
        <position position="1"/>
    </location>
</feature>
<reference evidence="1" key="1">
    <citation type="submission" date="2021-02" db="EMBL/GenBank/DDBJ databases">
        <authorList>
            <person name="Nowell W R."/>
        </authorList>
    </citation>
    <scope>NUCLEOTIDE SEQUENCE</scope>
</reference>
<comment type="caution">
    <text evidence="1">The sequence shown here is derived from an EMBL/GenBank/DDBJ whole genome shotgun (WGS) entry which is preliminary data.</text>
</comment>
<evidence type="ECO:0000313" key="2">
    <source>
        <dbReference type="EMBL" id="CAF4118855.1"/>
    </source>
</evidence>
<organism evidence="1 3">
    <name type="scientific">Didymodactylos carnosus</name>
    <dbReference type="NCBI Taxonomy" id="1234261"/>
    <lineage>
        <taxon>Eukaryota</taxon>
        <taxon>Metazoa</taxon>
        <taxon>Spiralia</taxon>
        <taxon>Gnathifera</taxon>
        <taxon>Rotifera</taxon>
        <taxon>Eurotatoria</taxon>
        <taxon>Bdelloidea</taxon>
        <taxon>Philodinida</taxon>
        <taxon>Philodinidae</taxon>
        <taxon>Didymodactylos</taxon>
    </lineage>
</organism>
<evidence type="ECO:0000313" key="3">
    <source>
        <dbReference type="Proteomes" id="UP000677228"/>
    </source>
</evidence>
<accession>A0A8S2EUA1</accession>
<gene>
    <name evidence="1" type="ORF">OVA965_LOCUS28981</name>
    <name evidence="2" type="ORF">TMI583_LOCUS29744</name>
</gene>
<proteinExistence type="predicted"/>
<dbReference type="AlphaFoldDB" id="A0A8S2EUA1"/>
<protein>
    <submittedName>
        <fullName evidence="1">Uncharacterized protein</fullName>
    </submittedName>
</protein>
<name>A0A8S2EUA1_9BILA</name>
<dbReference type="Proteomes" id="UP000682733">
    <property type="component" value="Unassembled WGS sequence"/>
</dbReference>